<organism evidence="1 2">
    <name type="scientific">Auriscalpium vulgare</name>
    <dbReference type="NCBI Taxonomy" id="40419"/>
    <lineage>
        <taxon>Eukaryota</taxon>
        <taxon>Fungi</taxon>
        <taxon>Dikarya</taxon>
        <taxon>Basidiomycota</taxon>
        <taxon>Agaricomycotina</taxon>
        <taxon>Agaricomycetes</taxon>
        <taxon>Russulales</taxon>
        <taxon>Auriscalpiaceae</taxon>
        <taxon>Auriscalpium</taxon>
    </lineage>
</organism>
<proteinExistence type="predicted"/>
<reference evidence="1" key="1">
    <citation type="submission" date="2021-02" db="EMBL/GenBank/DDBJ databases">
        <authorList>
            <consortium name="DOE Joint Genome Institute"/>
            <person name="Ahrendt S."/>
            <person name="Looney B.P."/>
            <person name="Miyauchi S."/>
            <person name="Morin E."/>
            <person name="Drula E."/>
            <person name="Courty P.E."/>
            <person name="Chicoki N."/>
            <person name="Fauchery L."/>
            <person name="Kohler A."/>
            <person name="Kuo A."/>
            <person name="Labutti K."/>
            <person name="Pangilinan J."/>
            <person name="Lipzen A."/>
            <person name="Riley R."/>
            <person name="Andreopoulos W."/>
            <person name="He G."/>
            <person name="Johnson J."/>
            <person name="Barry K.W."/>
            <person name="Grigoriev I.V."/>
            <person name="Nagy L."/>
            <person name="Hibbett D."/>
            <person name="Henrissat B."/>
            <person name="Matheny P.B."/>
            <person name="Labbe J."/>
            <person name="Martin F."/>
        </authorList>
    </citation>
    <scope>NUCLEOTIDE SEQUENCE</scope>
    <source>
        <strain evidence="1">FP105234-sp</strain>
    </source>
</reference>
<reference evidence="1" key="2">
    <citation type="journal article" date="2022" name="New Phytol.">
        <title>Evolutionary transition to the ectomycorrhizal habit in the genomes of a hyperdiverse lineage of mushroom-forming fungi.</title>
        <authorList>
            <person name="Looney B."/>
            <person name="Miyauchi S."/>
            <person name="Morin E."/>
            <person name="Drula E."/>
            <person name="Courty P.E."/>
            <person name="Kohler A."/>
            <person name="Kuo A."/>
            <person name="LaButti K."/>
            <person name="Pangilinan J."/>
            <person name="Lipzen A."/>
            <person name="Riley R."/>
            <person name="Andreopoulos W."/>
            <person name="He G."/>
            <person name="Johnson J."/>
            <person name="Nolan M."/>
            <person name="Tritt A."/>
            <person name="Barry K.W."/>
            <person name="Grigoriev I.V."/>
            <person name="Nagy L.G."/>
            <person name="Hibbett D."/>
            <person name="Henrissat B."/>
            <person name="Matheny P.B."/>
            <person name="Labbe J."/>
            <person name="Martin F.M."/>
        </authorList>
    </citation>
    <scope>NUCLEOTIDE SEQUENCE</scope>
    <source>
        <strain evidence="1">FP105234-sp</strain>
    </source>
</reference>
<keyword evidence="2" id="KW-1185">Reference proteome</keyword>
<accession>A0ACB8S6K7</accession>
<comment type="caution">
    <text evidence="1">The sequence shown here is derived from an EMBL/GenBank/DDBJ whole genome shotgun (WGS) entry which is preliminary data.</text>
</comment>
<evidence type="ECO:0000313" key="1">
    <source>
        <dbReference type="EMBL" id="KAI0051884.1"/>
    </source>
</evidence>
<protein>
    <submittedName>
        <fullName evidence="1">Uncharacterized protein</fullName>
    </submittedName>
</protein>
<sequence>MSTVLTEPSNPTSTSVAATPFDNYDLDSDIILLSKDAVYFYVHMLLISKASDAFKGLINLPQTKSPALDADIADSHKDEIKDGLHVIRMQDTSAELNMLLGFIYPSTLCPGSPSLDTVEEMKRAITIAAKYDIDVVRHAVIRRLRGEGPIPQPERVFAFVSRHGVGEKEIMMAAAQRTLEHPNPTSEFPELQDTSGLPAVVRLMRYQQECRDAVRNVVTDLAWAPPVNPCRFCSRRTNTDIVFRNGPDNAPGYWQDYMNRVIAQLHVRPWHGIVREPHIVSMALLKVTPCNTCLPQTPIIIAALDQYSKALAGEIRRRVDSVDICL</sequence>
<name>A0ACB8S6K7_9AGAM</name>
<dbReference type="EMBL" id="MU275849">
    <property type="protein sequence ID" value="KAI0051884.1"/>
    <property type="molecule type" value="Genomic_DNA"/>
</dbReference>
<dbReference type="Proteomes" id="UP000814033">
    <property type="component" value="Unassembled WGS sequence"/>
</dbReference>
<gene>
    <name evidence="1" type="ORF">FA95DRAFT_1602368</name>
</gene>
<evidence type="ECO:0000313" key="2">
    <source>
        <dbReference type="Proteomes" id="UP000814033"/>
    </source>
</evidence>